<dbReference type="SMART" id="SM00066">
    <property type="entry name" value="GAL4"/>
    <property type="match status" value="1"/>
</dbReference>
<evidence type="ECO:0000259" key="4">
    <source>
        <dbReference type="PROSITE" id="PS50048"/>
    </source>
</evidence>
<evidence type="ECO:0000256" key="1">
    <source>
        <dbReference type="ARBA" id="ARBA00022723"/>
    </source>
</evidence>
<dbReference type="Pfam" id="PF00172">
    <property type="entry name" value="Zn_clus"/>
    <property type="match status" value="1"/>
</dbReference>
<dbReference type="InterPro" id="IPR036864">
    <property type="entry name" value="Zn2-C6_fun-type_DNA-bd_sf"/>
</dbReference>
<keyword evidence="1" id="KW-0479">Metal-binding</keyword>
<dbReference type="PANTHER" id="PTHR46910:SF33">
    <property type="entry name" value="ZN(II)2CYS6 TRANSCRIPTION FACTOR (EUROFUNG)"/>
    <property type="match status" value="1"/>
</dbReference>
<organism evidence="5 6">
    <name type="scientific">Apiospora arundinis</name>
    <dbReference type="NCBI Taxonomy" id="335852"/>
    <lineage>
        <taxon>Eukaryota</taxon>
        <taxon>Fungi</taxon>
        <taxon>Dikarya</taxon>
        <taxon>Ascomycota</taxon>
        <taxon>Pezizomycotina</taxon>
        <taxon>Sordariomycetes</taxon>
        <taxon>Xylariomycetidae</taxon>
        <taxon>Amphisphaeriales</taxon>
        <taxon>Apiosporaceae</taxon>
        <taxon>Apiospora</taxon>
    </lineage>
</organism>
<gene>
    <name evidence="5" type="ORF">PGQ11_001950</name>
</gene>
<dbReference type="Pfam" id="PF04082">
    <property type="entry name" value="Fungal_trans"/>
    <property type="match status" value="1"/>
</dbReference>
<evidence type="ECO:0000256" key="2">
    <source>
        <dbReference type="ARBA" id="ARBA00023242"/>
    </source>
</evidence>
<dbReference type="SMART" id="SM00906">
    <property type="entry name" value="Fungal_trans"/>
    <property type="match status" value="1"/>
</dbReference>
<keyword evidence="6" id="KW-1185">Reference proteome</keyword>
<dbReference type="PROSITE" id="PS00463">
    <property type="entry name" value="ZN2_CY6_FUNGAL_1"/>
    <property type="match status" value="1"/>
</dbReference>
<feature type="region of interest" description="Disordered" evidence="3">
    <location>
        <begin position="59"/>
        <end position="152"/>
    </location>
</feature>
<dbReference type="CDD" id="cd12148">
    <property type="entry name" value="fungal_TF_MHR"/>
    <property type="match status" value="1"/>
</dbReference>
<accession>A0ABR2JH18</accession>
<dbReference type="Proteomes" id="UP001390339">
    <property type="component" value="Unassembled WGS sequence"/>
</dbReference>
<keyword evidence="2" id="KW-0539">Nucleus</keyword>
<proteinExistence type="predicted"/>
<dbReference type="Gene3D" id="4.10.240.10">
    <property type="entry name" value="Zn(2)-C6 fungal-type DNA-binding domain"/>
    <property type="match status" value="1"/>
</dbReference>
<dbReference type="CDD" id="cd00067">
    <property type="entry name" value="GAL4"/>
    <property type="match status" value="1"/>
</dbReference>
<evidence type="ECO:0000313" key="5">
    <source>
        <dbReference type="EMBL" id="KAK8877004.1"/>
    </source>
</evidence>
<feature type="compositionally biased region" description="Acidic residues" evidence="3">
    <location>
        <begin position="79"/>
        <end position="89"/>
    </location>
</feature>
<feature type="domain" description="Zn(2)-C6 fungal-type" evidence="4">
    <location>
        <begin position="25"/>
        <end position="55"/>
    </location>
</feature>
<feature type="compositionally biased region" description="Basic and acidic residues" evidence="3">
    <location>
        <begin position="59"/>
        <end position="69"/>
    </location>
</feature>
<dbReference type="InterPro" id="IPR001138">
    <property type="entry name" value="Zn2Cys6_DnaBD"/>
</dbReference>
<dbReference type="PANTHER" id="PTHR46910">
    <property type="entry name" value="TRANSCRIPTION FACTOR PDR1"/>
    <property type="match status" value="1"/>
</dbReference>
<dbReference type="InterPro" id="IPR050987">
    <property type="entry name" value="AtrR-like"/>
</dbReference>
<name>A0ABR2JH18_9PEZI</name>
<sequence length="743" mass="81910">MEDNNNKTTATATPKPKKRKRLNFACNYCRERKTRCDERIPSCHSCLVAGVKCITTDKRRPGADVERRTAGSPRQDPVVLDEESTDLDEPLGGGYLPHSRPGQSKSRRLSSALSKYSTDTATDHLTPVSATGAGGDAGSIGPDSIDPPAEDASGRYGGLLPLVPRLRGSNTLDMFTGWLDLAFYRLGIPRQLGANNSDAESGKEKAPPIALSLVPPSLPRPDVCHAALQSYFHTINQIFPVSEASRVQGLTESALKSEPTTLSHLGDVVSILQVQMVLVLGSMSGDVGLDPELATQYVNYCQTMLGHVLSVRSLDAVQCALMLAIALRQRDQISSSWHVTTLCISMAQSMGIHRRRTPSRKDPSPVDEEGEEKKRRTWWSIFSFEKLFAFEFGRPSFIRDADCNQMEPVFPPNPQSGWSFRILTSFARLLSQINEAGIRCRIREERTSQRNIEGVIRDKIRLTGETVHLLMQWADSVPERLRPRSDLICSRDEFPLASFISIHYNNALMLLSRNSFLISNEAIRVACESYAAGQPWSSVIQNGQTAAANSARTVIKLLIDGHELGTPPALSMLATPLHAVYVLAVHLLTHPGSRLANSDLNLMHNAVDFAEHLYARYHSDQKLQRVLKSLTDQIGAAVQAEQSKSDFRRSSTAFSHDMTTLGSKFPSRELPLFSPPQAARMPPQETAPNVSSATVETTELATAGDVNFRDVIWPGGTVDDISWDWDDFSQVFDLSFGEVPNCQ</sequence>
<comment type="caution">
    <text evidence="5">The sequence shown here is derived from an EMBL/GenBank/DDBJ whole genome shotgun (WGS) entry which is preliminary data.</text>
</comment>
<reference evidence="5 6" key="1">
    <citation type="journal article" date="2024" name="IMA Fungus">
        <title>Apiospora arundinis, a panoply of carbohydrate-active enzymes and secondary metabolites.</title>
        <authorList>
            <person name="Sorensen T."/>
            <person name="Petersen C."/>
            <person name="Muurmann A.T."/>
            <person name="Christiansen J.V."/>
            <person name="Brundto M.L."/>
            <person name="Overgaard C.K."/>
            <person name="Boysen A.T."/>
            <person name="Wollenberg R.D."/>
            <person name="Larsen T.O."/>
            <person name="Sorensen J.L."/>
            <person name="Nielsen K.L."/>
            <person name="Sondergaard T.E."/>
        </authorList>
    </citation>
    <scope>NUCLEOTIDE SEQUENCE [LARGE SCALE GENOMIC DNA]</scope>
    <source>
        <strain evidence="5 6">AAU 773</strain>
    </source>
</reference>
<protein>
    <submittedName>
        <fullName evidence="5">Transcriptional regulatory protein</fullName>
    </submittedName>
</protein>
<dbReference type="SUPFAM" id="SSF57701">
    <property type="entry name" value="Zn2/Cys6 DNA-binding domain"/>
    <property type="match status" value="1"/>
</dbReference>
<dbReference type="InterPro" id="IPR007219">
    <property type="entry name" value="XnlR_reg_dom"/>
</dbReference>
<evidence type="ECO:0000313" key="6">
    <source>
        <dbReference type="Proteomes" id="UP001390339"/>
    </source>
</evidence>
<dbReference type="EMBL" id="JAPCWZ010000002">
    <property type="protein sequence ID" value="KAK8877004.1"/>
    <property type="molecule type" value="Genomic_DNA"/>
</dbReference>
<dbReference type="PROSITE" id="PS50048">
    <property type="entry name" value="ZN2_CY6_FUNGAL_2"/>
    <property type="match status" value="1"/>
</dbReference>
<evidence type="ECO:0000256" key="3">
    <source>
        <dbReference type="SAM" id="MobiDB-lite"/>
    </source>
</evidence>